<dbReference type="RefSeq" id="WP_110813506.1">
    <property type="nucleotide sequence ID" value="NZ_QJTE01000002.1"/>
</dbReference>
<dbReference type="InterPro" id="IPR021727">
    <property type="entry name" value="DUF3299"/>
</dbReference>
<dbReference type="EMBL" id="QJTE01000002">
    <property type="protein sequence ID" value="PYE84406.1"/>
    <property type="molecule type" value="Genomic_DNA"/>
</dbReference>
<name>A0A318SVP0_9RHOB</name>
<dbReference type="Pfam" id="PF11736">
    <property type="entry name" value="DUF3299"/>
    <property type="match status" value="1"/>
</dbReference>
<evidence type="ECO:0008006" key="3">
    <source>
        <dbReference type="Google" id="ProtNLM"/>
    </source>
</evidence>
<dbReference type="Proteomes" id="UP000248311">
    <property type="component" value="Unassembled WGS sequence"/>
</dbReference>
<sequence length="171" mass="17846">MTKGPTRRTLLAAGTAFAALPRAARADQPIELGWDDLLPTGEEAVSLESLGGSGVVEHEQLSTGFEQAPAAGVTTEYDGKVIRLPGYVVPLDYAGTGVTAFLLVPYVGACVHVPPPPANQLVMVTSDTPYEVSGLFDPVWVEGLFGSAATATELADVGYSLAAQDIRPYRG</sequence>
<keyword evidence="2" id="KW-1185">Reference proteome</keyword>
<proteinExistence type="predicted"/>
<dbReference type="OrthoDB" id="9812956at2"/>
<protein>
    <recommendedName>
        <fullName evidence="3">DUF3299 domain-containing protein</fullName>
    </recommendedName>
</protein>
<organism evidence="1 2">
    <name type="scientific">Pseudoroseicyclus aestuarii</name>
    <dbReference type="NCBI Taxonomy" id="1795041"/>
    <lineage>
        <taxon>Bacteria</taxon>
        <taxon>Pseudomonadati</taxon>
        <taxon>Pseudomonadota</taxon>
        <taxon>Alphaproteobacteria</taxon>
        <taxon>Rhodobacterales</taxon>
        <taxon>Paracoccaceae</taxon>
        <taxon>Pseudoroseicyclus</taxon>
    </lineage>
</organism>
<evidence type="ECO:0000313" key="2">
    <source>
        <dbReference type="Proteomes" id="UP000248311"/>
    </source>
</evidence>
<evidence type="ECO:0000313" key="1">
    <source>
        <dbReference type="EMBL" id="PYE84406.1"/>
    </source>
</evidence>
<accession>A0A318SVP0</accession>
<comment type="caution">
    <text evidence="1">The sequence shown here is derived from an EMBL/GenBank/DDBJ whole genome shotgun (WGS) entry which is preliminary data.</text>
</comment>
<reference evidence="1 2" key="1">
    <citation type="submission" date="2018-06" db="EMBL/GenBank/DDBJ databases">
        <title>Genomic Encyclopedia of Type Strains, Phase III (KMG-III): the genomes of soil and plant-associated and newly described type strains.</title>
        <authorList>
            <person name="Whitman W."/>
        </authorList>
    </citation>
    <scope>NUCLEOTIDE SEQUENCE [LARGE SCALE GENOMIC DNA]</scope>
    <source>
        <strain evidence="1 2">CECT 9025</strain>
    </source>
</reference>
<dbReference type="AlphaFoldDB" id="A0A318SVP0"/>
<gene>
    <name evidence="1" type="ORF">DFP88_102205</name>
</gene>
<dbReference type="Gene3D" id="2.40.50.870">
    <property type="entry name" value="Protein of unknown function (DUF3299)"/>
    <property type="match status" value="1"/>
</dbReference>